<dbReference type="KEGG" id="tet:TTHERM_000463529"/>
<protein>
    <submittedName>
        <fullName evidence="2">Transmembrane protein, putative</fullName>
    </submittedName>
</protein>
<proteinExistence type="predicted"/>
<dbReference type="InParanoid" id="W7XIY6"/>
<keyword evidence="1 2" id="KW-0812">Transmembrane</keyword>
<feature type="transmembrane region" description="Helical" evidence="1">
    <location>
        <begin position="12"/>
        <end position="30"/>
    </location>
</feature>
<evidence type="ECO:0000313" key="2">
    <source>
        <dbReference type="EMBL" id="EWS73709.1"/>
    </source>
</evidence>
<reference evidence="3" key="1">
    <citation type="journal article" date="2006" name="PLoS Biol.">
        <title>Macronuclear genome sequence of the ciliate Tetrahymena thermophila, a model eukaryote.</title>
        <authorList>
            <person name="Eisen J.A."/>
            <person name="Coyne R.S."/>
            <person name="Wu M."/>
            <person name="Wu D."/>
            <person name="Thiagarajan M."/>
            <person name="Wortman J.R."/>
            <person name="Badger J.H."/>
            <person name="Ren Q."/>
            <person name="Amedeo P."/>
            <person name="Jones K.M."/>
            <person name="Tallon L.J."/>
            <person name="Delcher A.L."/>
            <person name="Salzberg S.L."/>
            <person name="Silva J.C."/>
            <person name="Haas B.J."/>
            <person name="Majoros W.H."/>
            <person name="Farzad M."/>
            <person name="Carlton J.M."/>
            <person name="Smith R.K. Jr."/>
            <person name="Garg J."/>
            <person name="Pearlman R.E."/>
            <person name="Karrer K.M."/>
            <person name="Sun L."/>
            <person name="Manning G."/>
            <person name="Elde N.C."/>
            <person name="Turkewitz A.P."/>
            <person name="Asai D.J."/>
            <person name="Wilkes D.E."/>
            <person name="Wang Y."/>
            <person name="Cai H."/>
            <person name="Collins K."/>
            <person name="Stewart B.A."/>
            <person name="Lee S.R."/>
            <person name="Wilamowska K."/>
            <person name="Weinberg Z."/>
            <person name="Ruzzo W.L."/>
            <person name="Wloga D."/>
            <person name="Gaertig J."/>
            <person name="Frankel J."/>
            <person name="Tsao C.-C."/>
            <person name="Gorovsky M.A."/>
            <person name="Keeling P.J."/>
            <person name="Waller R.F."/>
            <person name="Patron N.J."/>
            <person name="Cherry J.M."/>
            <person name="Stover N.A."/>
            <person name="Krieger C.J."/>
            <person name="del Toro C."/>
            <person name="Ryder H.F."/>
            <person name="Williamson S.C."/>
            <person name="Barbeau R.A."/>
            <person name="Hamilton E.P."/>
            <person name="Orias E."/>
        </authorList>
    </citation>
    <scope>NUCLEOTIDE SEQUENCE [LARGE SCALE GENOMIC DNA]</scope>
    <source>
        <strain evidence="3">SB210</strain>
    </source>
</reference>
<sequence length="128" mass="15377">MKYSKTTLRLKNFRMNIIAITLIYLTRSLIFTTKMSFKEKFNTADWMKNKKLRINQQLCLNQNYSHLFQPKILLKAKITSYYRQMKLKIKNKMVKAQVHKTPPKLLNYQLRDLQACKTHFSRANLALF</sequence>
<keyword evidence="3" id="KW-1185">Reference proteome</keyword>
<dbReference type="EMBL" id="GG662650">
    <property type="protein sequence ID" value="EWS73709.1"/>
    <property type="molecule type" value="Genomic_DNA"/>
</dbReference>
<accession>W7XIY6</accession>
<dbReference type="AlphaFoldDB" id="W7XIY6"/>
<evidence type="ECO:0000313" key="3">
    <source>
        <dbReference type="Proteomes" id="UP000009168"/>
    </source>
</evidence>
<organism evidence="2 3">
    <name type="scientific">Tetrahymena thermophila (strain SB210)</name>
    <dbReference type="NCBI Taxonomy" id="312017"/>
    <lineage>
        <taxon>Eukaryota</taxon>
        <taxon>Sar</taxon>
        <taxon>Alveolata</taxon>
        <taxon>Ciliophora</taxon>
        <taxon>Intramacronucleata</taxon>
        <taxon>Oligohymenophorea</taxon>
        <taxon>Hymenostomatida</taxon>
        <taxon>Tetrahymenina</taxon>
        <taxon>Tetrahymenidae</taxon>
        <taxon>Tetrahymena</taxon>
    </lineage>
</organism>
<keyword evidence="1" id="KW-1133">Transmembrane helix</keyword>
<name>W7XIY6_TETTS</name>
<dbReference type="GeneID" id="24439109"/>
<dbReference type="Proteomes" id="UP000009168">
    <property type="component" value="Unassembled WGS sequence"/>
</dbReference>
<keyword evidence="1" id="KW-0472">Membrane</keyword>
<evidence type="ECO:0000256" key="1">
    <source>
        <dbReference type="SAM" id="Phobius"/>
    </source>
</evidence>
<gene>
    <name evidence="2" type="ORF">TTHERM_000463529</name>
</gene>
<dbReference type="RefSeq" id="XP_012653747.1">
    <property type="nucleotide sequence ID" value="XM_012798293.1"/>
</dbReference>